<feature type="active site" description="Proton acceptor; via carboxylate" evidence="4">
    <location>
        <position position="407"/>
    </location>
</feature>
<dbReference type="Pfam" id="PF17668">
    <property type="entry name" value="Acetyltransf_17"/>
    <property type="match status" value="1"/>
</dbReference>
<dbReference type="NCBIfam" id="NF002367">
    <property type="entry name" value="PRK01346.1-4"/>
    <property type="match status" value="1"/>
</dbReference>
<proteinExistence type="inferred from homology"/>
<evidence type="ECO:0000256" key="3">
    <source>
        <dbReference type="ARBA" id="ARBA00023315"/>
    </source>
</evidence>
<dbReference type="InterPro" id="IPR036527">
    <property type="entry name" value="SCP2_sterol-bd_dom_sf"/>
</dbReference>
<dbReference type="Proteomes" id="UP000481583">
    <property type="component" value="Unassembled WGS sequence"/>
</dbReference>
<feature type="binding site" evidence="4">
    <location>
        <begin position="82"/>
        <end position="84"/>
    </location>
    <ligand>
        <name>acetyl-CoA</name>
        <dbReference type="ChEBI" id="CHEBI:57288"/>
    </ligand>
</feature>
<dbReference type="PANTHER" id="PTHR37817">
    <property type="entry name" value="N-ACETYLTRANSFERASE EIS"/>
    <property type="match status" value="1"/>
</dbReference>
<dbReference type="GO" id="GO:0034069">
    <property type="term" value="F:aminoglycoside N-acetyltransferase activity"/>
    <property type="evidence" value="ECO:0007669"/>
    <property type="project" value="TreeGrafter"/>
</dbReference>
<keyword evidence="3 4" id="KW-0012">Acyltransferase</keyword>
<protein>
    <submittedName>
        <fullName evidence="6">GNAT family N-acetyltransferase</fullName>
    </submittedName>
</protein>
<dbReference type="Gene3D" id="3.30.1050.10">
    <property type="entry name" value="SCP2 sterol-binding domain"/>
    <property type="match status" value="1"/>
</dbReference>
<comment type="subunit">
    <text evidence="4">Homohexamer; trimer of dimers.</text>
</comment>
<evidence type="ECO:0000259" key="5">
    <source>
        <dbReference type="PROSITE" id="PS51186"/>
    </source>
</evidence>
<dbReference type="HAMAP" id="MF_01812">
    <property type="entry name" value="Eis"/>
    <property type="match status" value="1"/>
</dbReference>
<evidence type="ECO:0000256" key="4">
    <source>
        <dbReference type="HAMAP-Rule" id="MF_01812"/>
    </source>
</evidence>
<dbReference type="InterPro" id="IPR025559">
    <property type="entry name" value="Eis_dom"/>
</dbReference>
<name>A0A6G4TW00_9ACTN</name>
<comment type="similarity">
    <text evidence="1 4">Belongs to the acetyltransferase Eis family.</text>
</comment>
<gene>
    <name evidence="6" type="ORF">G5C51_05125</name>
</gene>
<feature type="binding site" evidence="4">
    <location>
        <begin position="90"/>
        <end position="95"/>
    </location>
    <ligand>
        <name>acetyl-CoA</name>
        <dbReference type="ChEBI" id="CHEBI:57288"/>
    </ligand>
</feature>
<sequence>MTIELRELRADGVADWFGTAMTAFGGVQMPEEKRGGWLRVIEPERSIAAWDESQLVGTTGAYSFRMVVPGGALVPTAGVTFVTVLPTHRRRGLLTSMMRRQLDDVRQRGEPLAALLASEPDIYGRFGYGAATQVLSAEIDTARVTLRMPEGADAVRIRFADPEESLAACETVYERLLYSRPGTLARPPGWAEKQLSDIAPAPGQSQLQAVLATTDDGEVAGYARYTVTPQNHSGEGTVTAHAVQALTPAAEAALWRYLFGIDLTSVVRTRATPVDAPWQHLVSDIRRCGVSYGDGMYVRIVDVPGALEARTYLTPVDVVLDVTDLFCPWNEGRWRLFGDSSGASCKRTEDPADLALSARELGAAYLGGVSLTALAGAGRVTPLREGALAQASAAFGSHVAPWFPHGF</sequence>
<feature type="domain" description="N-acetyltransferase" evidence="5">
    <location>
        <begin position="3"/>
        <end position="149"/>
    </location>
</feature>
<dbReference type="InterPro" id="IPR041380">
    <property type="entry name" value="Acetyltransf_17"/>
</dbReference>
<dbReference type="EMBL" id="JAAKZV010000012">
    <property type="protein sequence ID" value="NGN63288.1"/>
    <property type="molecule type" value="Genomic_DNA"/>
</dbReference>
<feature type="active site" description="Proton donor" evidence="4">
    <location>
        <position position="123"/>
    </location>
</feature>
<dbReference type="InterPro" id="IPR022902">
    <property type="entry name" value="NAcTrfase_Eis"/>
</dbReference>
<evidence type="ECO:0000256" key="1">
    <source>
        <dbReference type="ARBA" id="ARBA00009213"/>
    </source>
</evidence>
<dbReference type="SUPFAM" id="SSF55729">
    <property type="entry name" value="Acyl-CoA N-acyltransferases (Nat)"/>
    <property type="match status" value="1"/>
</dbReference>
<dbReference type="InterPro" id="IPR000182">
    <property type="entry name" value="GNAT_dom"/>
</dbReference>
<dbReference type="AlphaFoldDB" id="A0A6G4TW00"/>
<keyword evidence="2 4" id="KW-0808">Transferase</keyword>
<dbReference type="PROSITE" id="PS51186">
    <property type="entry name" value="GNAT"/>
    <property type="match status" value="1"/>
</dbReference>
<evidence type="ECO:0000256" key="2">
    <source>
        <dbReference type="ARBA" id="ARBA00022679"/>
    </source>
</evidence>
<feature type="binding site" evidence="4">
    <location>
        <begin position="118"/>
        <end position="119"/>
    </location>
    <ligand>
        <name>acetyl-CoA</name>
        <dbReference type="ChEBI" id="CHEBI:57288"/>
    </ligand>
</feature>
<dbReference type="PANTHER" id="PTHR37817:SF1">
    <property type="entry name" value="N-ACETYLTRANSFERASE EIS"/>
    <property type="match status" value="1"/>
</dbReference>
<dbReference type="InterPro" id="IPR051554">
    <property type="entry name" value="Acetyltransferase_Eis"/>
</dbReference>
<dbReference type="InterPro" id="IPR016181">
    <property type="entry name" value="Acyl_CoA_acyltransferase"/>
</dbReference>
<dbReference type="Gene3D" id="3.40.630.30">
    <property type="match status" value="2"/>
</dbReference>
<dbReference type="CDD" id="cd04301">
    <property type="entry name" value="NAT_SF"/>
    <property type="match status" value="1"/>
</dbReference>
<dbReference type="Pfam" id="PF13530">
    <property type="entry name" value="SCP2_2"/>
    <property type="match status" value="1"/>
</dbReference>
<dbReference type="RefSeq" id="WP_165232350.1">
    <property type="nucleotide sequence ID" value="NZ_JAAKZV010000012.1"/>
</dbReference>
<dbReference type="Pfam" id="PF13527">
    <property type="entry name" value="Acetyltransf_9"/>
    <property type="match status" value="1"/>
</dbReference>
<dbReference type="SUPFAM" id="SSF55718">
    <property type="entry name" value="SCP-like"/>
    <property type="match status" value="1"/>
</dbReference>
<keyword evidence="7" id="KW-1185">Reference proteome</keyword>
<reference evidence="6 7" key="1">
    <citation type="submission" date="2020-02" db="EMBL/GenBank/DDBJ databases">
        <title>Whole-genome analyses of novel actinobacteria.</title>
        <authorList>
            <person name="Sahin N."/>
        </authorList>
    </citation>
    <scope>NUCLEOTIDE SEQUENCE [LARGE SCALE GENOMIC DNA]</scope>
    <source>
        <strain evidence="6 7">A7024</strain>
    </source>
</reference>
<dbReference type="GO" id="GO:0030649">
    <property type="term" value="P:aminoglycoside antibiotic catabolic process"/>
    <property type="evidence" value="ECO:0007669"/>
    <property type="project" value="TreeGrafter"/>
</dbReference>
<evidence type="ECO:0000313" key="7">
    <source>
        <dbReference type="Proteomes" id="UP000481583"/>
    </source>
</evidence>
<comment type="caution">
    <text evidence="6">The sequence shown here is derived from an EMBL/GenBank/DDBJ whole genome shotgun (WGS) entry which is preliminary data.</text>
</comment>
<evidence type="ECO:0000313" key="6">
    <source>
        <dbReference type="EMBL" id="NGN63288.1"/>
    </source>
</evidence>
<organism evidence="6 7">
    <name type="scientific">Streptomyces coryli</name>
    <dbReference type="NCBI Taxonomy" id="1128680"/>
    <lineage>
        <taxon>Bacteria</taxon>
        <taxon>Bacillati</taxon>
        <taxon>Actinomycetota</taxon>
        <taxon>Actinomycetes</taxon>
        <taxon>Kitasatosporales</taxon>
        <taxon>Streptomycetaceae</taxon>
        <taxon>Streptomyces</taxon>
    </lineage>
</organism>
<accession>A0A6G4TW00</accession>